<evidence type="ECO:0000256" key="3">
    <source>
        <dbReference type="SAM" id="MobiDB-lite"/>
    </source>
</evidence>
<evidence type="ECO:0000256" key="1">
    <source>
        <dbReference type="ARBA" id="ARBA00022723"/>
    </source>
</evidence>
<gene>
    <name evidence="4" type="ORF">MUN79_21975</name>
</gene>
<organism evidence="4 5">
    <name type="scientific">Hymenobacter cellulosilyticus</name>
    <dbReference type="NCBI Taxonomy" id="2932248"/>
    <lineage>
        <taxon>Bacteria</taxon>
        <taxon>Pseudomonadati</taxon>
        <taxon>Bacteroidota</taxon>
        <taxon>Cytophagia</taxon>
        <taxon>Cytophagales</taxon>
        <taxon>Hymenobacteraceae</taxon>
        <taxon>Hymenobacter</taxon>
    </lineage>
</organism>
<accession>A0A8T9Q2N7</accession>
<dbReference type="GO" id="GO:0046872">
    <property type="term" value="F:metal ion binding"/>
    <property type="evidence" value="ECO:0007669"/>
    <property type="project" value="UniProtKB-KW"/>
</dbReference>
<keyword evidence="2" id="KW-0325">Glycoprotein</keyword>
<dbReference type="InterPro" id="IPR052063">
    <property type="entry name" value="Polysaccharide_Lyase_1"/>
</dbReference>
<feature type="compositionally biased region" description="Polar residues" evidence="3">
    <location>
        <begin position="101"/>
        <end position="113"/>
    </location>
</feature>
<feature type="region of interest" description="Disordered" evidence="3">
    <location>
        <begin position="85"/>
        <end position="143"/>
    </location>
</feature>
<protein>
    <submittedName>
        <fullName evidence="4">Uncharacterized protein</fullName>
    </submittedName>
</protein>
<dbReference type="RefSeq" id="WP_244674693.1">
    <property type="nucleotide sequence ID" value="NZ_CP095046.1"/>
</dbReference>
<dbReference type="AlphaFoldDB" id="A0A8T9Q2N7"/>
<reference evidence="4" key="1">
    <citation type="submission" date="2022-04" db="EMBL/GenBank/DDBJ databases">
        <title>Hymenobacter sp. isolated from the air.</title>
        <authorList>
            <person name="Won M."/>
            <person name="Lee C.-M."/>
            <person name="Woen H.-Y."/>
            <person name="Kwon S.-W."/>
        </authorList>
    </citation>
    <scope>NUCLEOTIDE SEQUENCE</scope>
    <source>
        <strain evidence="4">5116S-3</strain>
    </source>
</reference>
<dbReference type="PANTHER" id="PTHR42970:SF1">
    <property type="entry name" value="PECTATE LYASE C-RELATED"/>
    <property type="match status" value="1"/>
</dbReference>
<evidence type="ECO:0000313" key="5">
    <source>
        <dbReference type="Proteomes" id="UP000831796"/>
    </source>
</evidence>
<evidence type="ECO:0000256" key="2">
    <source>
        <dbReference type="ARBA" id="ARBA00023180"/>
    </source>
</evidence>
<dbReference type="KEGG" id="hcu:MUN79_21975"/>
<name>A0A8T9Q2N7_9BACT</name>
<dbReference type="EMBL" id="CP095046">
    <property type="protein sequence ID" value="UOQ71285.1"/>
    <property type="molecule type" value="Genomic_DNA"/>
</dbReference>
<keyword evidence="5" id="KW-1185">Reference proteome</keyword>
<keyword evidence="1" id="KW-0479">Metal-binding</keyword>
<proteinExistence type="predicted"/>
<dbReference type="PANTHER" id="PTHR42970">
    <property type="entry name" value="PECTATE LYASE C-RELATED"/>
    <property type="match status" value="1"/>
</dbReference>
<sequence length="143" mass="14432">MATVYANGNHVTANAAVTADNWAGGLRVKYYPATALSQFRQAAPTTNLAPITTQTATDAYASVLAGAGATLPRRDAVDSRVVQETATGTVSGGSPDGSATYGPNQGIIDSQSAVGGWPVYTAAPRPPTPTTTVCPTPGKRPAA</sequence>
<evidence type="ECO:0000313" key="4">
    <source>
        <dbReference type="EMBL" id="UOQ71285.1"/>
    </source>
</evidence>
<dbReference type="Proteomes" id="UP000831796">
    <property type="component" value="Chromosome"/>
</dbReference>